<proteinExistence type="predicted"/>
<dbReference type="Gene3D" id="3.40.50.150">
    <property type="entry name" value="Vaccinia Virus protein VP39"/>
    <property type="match status" value="1"/>
</dbReference>
<evidence type="ECO:0000313" key="2">
    <source>
        <dbReference type="EMBL" id="MFC0263198.1"/>
    </source>
</evidence>
<accession>A0ABV6FTJ1</accession>
<reference evidence="2 3" key="1">
    <citation type="submission" date="2024-09" db="EMBL/GenBank/DDBJ databases">
        <authorList>
            <person name="Sun Q."/>
            <person name="Mori K."/>
        </authorList>
    </citation>
    <scope>NUCLEOTIDE SEQUENCE [LARGE SCALE GENOMIC DNA]</scope>
    <source>
        <strain evidence="2 3">CCM 7650</strain>
    </source>
</reference>
<feature type="domain" description="Methyltransferase" evidence="1">
    <location>
        <begin position="47"/>
        <end position="142"/>
    </location>
</feature>
<name>A0ABV6FTJ1_9BACT</name>
<dbReference type="InterPro" id="IPR029063">
    <property type="entry name" value="SAM-dependent_MTases_sf"/>
</dbReference>
<protein>
    <submittedName>
        <fullName evidence="2">Class I SAM-dependent methyltransferase</fullName>
        <ecNumber evidence="2">2.1.-.-</ecNumber>
    </submittedName>
</protein>
<dbReference type="EC" id="2.1.-.-" evidence="2"/>
<evidence type="ECO:0000313" key="3">
    <source>
        <dbReference type="Proteomes" id="UP001589797"/>
    </source>
</evidence>
<keyword evidence="3" id="KW-1185">Reference proteome</keyword>
<dbReference type="EMBL" id="JBHLWI010000029">
    <property type="protein sequence ID" value="MFC0263198.1"/>
    <property type="molecule type" value="Genomic_DNA"/>
</dbReference>
<dbReference type="SUPFAM" id="SSF53335">
    <property type="entry name" value="S-adenosyl-L-methionine-dependent methyltransferases"/>
    <property type="match status" value="1"/>
</dbReference>
<dbReference type="GO" id="GO:0032259">
    <property type="term" value="P:methylation"/>
    <property type="evidence" value="ECO:0007669"/>
    <property type="project" value="UniProtKB-KW"/>
</dbReference>
<gene>
    <name evidence="2" type="ORF">ACFFIP_10930</name>
</gene>
<dbReference type="PANTHER" id="PTHR12843">
    <property type="entry name" value="PROTEIN-LYSINE N-METHYLTRANSFERASE METTL10"/>
    <property type="match status" value="1"/>
</dbReference>
<dbReference type="Proteomes" id="UP001589797">
    <property type="component" value="Unassembled WGS sequence"/>
</dbReference>
<dbReference type="PANTHER" id="PTHR12843:SF5">
    <property type="entry name" value="EEF1A LYSINE METHYLTRANSFERASE 2"/>
    <property type="match status" value="1"/>
</dbReference>
<keyword evidence="2" id="KW-0808">Transferase</keyword>
<dbReference type="Pfam" id="PF13649">
    <property type="entry name" value="Methyltransf_25"/>
    <property type="match status" value="1"/>
</dbReference>
<comment type="caution">
    <text evidence="2">The sequence shown here is derived from an EMBL/GenBank/DDBJ whole genome shotgun (WGS) entry which is preliminary data.</text>
</comment>
<dbReference type="InterPro" id="IPR041698">
    <property type="entry name" value="Methyltransf_25"/>
</dbReference>
<dbReference type="RefSeq" id="WP_382387669.1">
    <property type="nucleotide sequence ID" value="NZ_JBHLWI010000029.1"/>
</dbReference>
<dbReference type="CDD" id="cd02440">
    <property type="entry name" value="AdoMet_MTases"/>
    <property type="match status" value="1"/>
</dbReference>
<organism evidence="2 3">
    <name type="scientific">Fontibacter flavus</name>
    <dbReference type="NCBI Taxonomy" id="654838"/>
    <lineage>
        <taxon>Bacteria</taxon>
        <taxon>Pseudomonadati</taxon>
        <taxon>Bacteroidota</taxon>
        <taxon>Cytophagia</taxon>
        <taxon>Cytophagales</taxon>
        <taxon>Cyclobacteriaceae</taxon>
        <taxon>Fontibacter</taxon>
    </lineage>
</organism>
<dbReference type="GO" id="GO:0008168">
    <property type="term" value="F:methyltransferase activity"/>
    <property type="evidence" value="ECO:0007669"/>
    <property type="project" value="UniProtKB-KW"/>
</dbReference>
<sequence>MDNLSFKQHWEKIYETKNHQEVGWYQQKPMVSLSFFEELNVPLDTNIIDIGGGESYLVDNLAQMGYKHISVLDIATKAIEKAKARFKESGQNIHWIVSDVLEFSVSNKYNVWHDRAAFHFLLEEKDIQKYVEHAKNALKENGLLFVGTFSENGPGKCSGLPVRKYAIDELKQVFSPYFEPIKCFNIDHFTPSDNVQNYTFCTFRKKH</sequence>
<evidence type="ECO:0000259" key="1">
    <source>
        <dbReference type="Pfam" id="PF13649"/>
    </source>
</evidence>
<keyword evidence="2" id="KW-0489">Methyltransferase</keyword>